<proteinExistence type="predicted"/>
<dbReference type="STRING" id="1076935.U4LSY4"/>
<dbReference type="eggNOG" id="ENOG502QWQI">
    <property type="taxonomic scope" value="Eukaryota"/>
</dbReference>
<protein>
    <submittedName>
        <fullName evidence="2">Uncharacterized protein</fullName>
    </submittedName>
</protein>
<evidence type="ECO:0000313" key="2">
    <source>
        <dbReference type="EMBL" id="CCX30466.1"/>
    </source>
</evidence>
<feature type="compositionally biased region" description="Basic and acidic residues" evidence="1">
    <location>
        <begin position="63"/>
        <end position="75"/>
    </location>
</feature>
<feature type="compositionally biased region" description="Low complexity" evidence="1">
    <location>
        <begin position="52"/>
        <end position="62"/>
    </location>
</feature>
<feature type="compositionally biased region" description="Low complexity" evidence="1">
    <location>
        <begin position="120"/>
        <end position="142"/>
    </location>
</feature>
<name>U4LSY4_PYROM</name>
<feature type="region of interest" description="Disordered" evidence="1">
    <location>
        <begin position="108"/>
        <end position="216"/>
    </location>
</feature>
<evidence type="ECO:0000313" key="3">
    <source>
        <dbReference type="Proteomes" id="UP000018144"/>
    </source>
</evidence>
<keyword evidence="3" id="KW-1185">Reference proteome</keyword>
<feature type="region of interest" description="Disordered" evidence="1">
    <location>
        <begin position="1"/>
        <end position="75"/>
    </location>
</feature>
<sequence>MPETLPNDGCHIQQNSSQVERPTTPLFANNTDNTTTTTLTRPPLEDSPPVSPRSSRPATSASNKEETNPRSSRSFEREILWVLSVTESTAAAAAASLPSPTYSISGGIGDMSPDVTPNATPRSTPTKTRKTPTMTLSSSNTPPSSPPSPNAVGPIRRAITSPLTTPLDRSFSGESILSSGSSQSNNSNRSSIMTTTSRRRGYMRPQGTEFSRSARSRDSVMALGSIAHLQYFFAKTGLLDGRGGGLQTKKERESMLGKLGEKFETTSDLRDSTYSSLRSSPELYLPGEEGYLMDSPSELEDYDFDDSIMLPPTTSTYNPQAKHIAPAPDPDVLRKRLRQSLGATKTQWEKAGVIPEGDIYENFLEIQGSDLCEIGTSSIRAAKTYYYSTDISLLSTKDDKTLREEFLGVLDVLKRMAQRKFEGGVTAEERDAVLHWISGVERSLDEEEKAIKELRRKGRDWLEGSWEGREYERYHLFMSYFDSSETPLPPHTPTEGAESLPTPFLASLQTGLRLILIHNAVVRRSKRPFGQIPTFHTEFSKPYRLAENLRYWKKAAEIRFGLKLKFDPVAVVNGTDEGWNDLERDVGIWCNAVLEEVRKDWAMGEGAAAVGQVRASRSHTMASMKVEIGDQLSIV</sequence>
<dbReference type="PANTHER" id="PTHR38702:SF1">
    <property type="entry name" value="CALPONIN-HOMOLOGY (CH) DOMAIN-CONTAINING PROTEIN"/>
    <property type="match status" value="1"/>
</dbReference>
<dbReference type="OMA" id="LQGMHIL"/>
<organism evidence="2 3">
    <name type="scientific">Pyronema omphalodes (strain CBS 100304)</name>
    <name type="common">Pyronema confluens</name>
    <dbReference type="NCBI Taxonomy" id="1076935"/>
    <lineage>
        <taxon>Eukaryota</taxon>
        <taxon>Fungi</taxon>
        <taxon>Dikarya</taxon>
        <taxon>Ascomycota</taxon>
        <taxon>Pezizomycotina</taxon>
        <taxon>Pezizomycetes</taxon>
        <taxon>Pezizales</taxon>
        <taxon>Pyronemataceae</taxon>
        <taxon>Pyronema</taxon>
    </lineage>
</organism>
<dbReference type="AlphaFoldDB" id="U4LSY4"/>
<accession>U4LSY4</accession>
<feature type="compositionally biased region" description="Low complexity" evidence="1">
    <location>
        <begin position="170"/>
        <end position="196"/>
    </location>
</feature>
<feature type="compositionally biased region" description="Basic and acidic residues" evidence="1">
    <location>
        <begin position="261"/>
        <end position="271"/>
    </location>
</feature>
<feature type="compositionally biased region" description="Polar residues" evidence="1">
    <location>
        <begin position="12"/>
        <end position="21"/>
    </location>
</feature>
<reference evidence="2 3" key="1">
    <citation type="journal article" date="2013" name="PLoS Genet.">
        <title>The genome and development-dependent transcriptomes of Pyronema confluens: a window into fungal evolution.</title>
        <authorList>
            <person name="Traeger S."/>
            <person name="Altegoer F."/>
            <person name="Freitag M."/>
            <person name="Gabaldon T."/>
            <person name="Kempken F."/>
            <person name="Kumar A."/>
            <person name="Marcet-Houben M."/>
            <person name="Poggeler S."/>
            <person name="Stajich J.E."/>
            <person name="Nowrousian M."/>
        </authorList>
    </citation>
    <scope>NUCLEOTIDE SEQUENCE [LARGE SCALE GENOMIC DNA]</scope>
    <source>
        <strain evidence="3">CBS 100304</strain>
        <tissue evidence="2">Vegetative mycelium</tissue>
    </source>
</reference>
<dbReference type="EMBL" id="HF935441">
    <property type="protein sequence ID" value="CCX30466.1"/>
    <property type="molecule type" value="Genomic_DNA"/>
</dbReference>
<dbReference type="OrthoDB" id="2534759at2759"/>
<dbReference type="PANTHER" id="PTHR38702">
    <property type="entry name" value="CALPONIN-HOMOLOGY (CH) DOMAIN-CONTAINING PROTEIN"/>
    <property type="match status" value="1"/>
</dbReference>
<evidence type="ECO:0000256" key="1">
    <source>
        <dbReference type="SAM" id="MobiDB-lite"/>
    </source>
</evidence>
<feature type="region of interest" description="Disordered" evidence="1">
    <location>
        <begin position="261"/>
        <end position="280"/>
    </location>
</feature>
<feature type="compositionally biased region" description="Low complexity" evidence="1">
    <location>
        <begin position="29"/>
        <end position="40"/>
    </location>
</feature>
<dbReference type="Proteomes" id="UP000018144">
    <property type="component" value="Unassembled WGS sequence"/>
</dbReference>
<gene>
    <name evidence="2" type="ORF">PCON_08665</name>
</gene>